<dbReference type="Gene3D" id="1.25.40.10">
    <property type="entry name" value="Tetratricopeptide repeat domain"/>
    <property type="match status" value="1"/>
</dbReference>
<evidence type="ECO:0000256" key="1">
    <source>
        <dbReference type="ARBA" id="ARBA00022737"/>
    </source>
</evidence>
<evidence type="ECO:0000256" key="3">
    <source>
        <dbReference type="PROSITE-ProRule" id="PRU00339"/>
    </source>
</evidence>
<dbReference type="SMART" id="SM00028">
    <property type="entry name" value="TPR"/>
    <property type="match status" value="3"/>
</dbReference>
<name>A0AAU7JCF6_9HYPH</name>
<dbReference type="PROSITE" id="PS50005">
    <property type="entry name" value="TPR"/>
    <property type="match status" value="2"/>
</dbReference>
<feature type="region of interest" description="Disordered" evidence="4">
    <location>
        <begin position="1"/>
        <end position="30"/>
    </location>
</feature>
<dbReference type="InterPro" id="IPR011990">
    <property type="entry name" value="TPR-like_helical_dom_sf"/>
</dbReference>
<dbReference type="InterPro" id="IPR013105">
    <property type="entry name" value="TPR_2"/>
</dbReference>
<keyword evidence="2 3" id="KW-0802">TPR repeat</keyword>
<protein>
    <submittedName>
        <fullName evidence="5">Tetratricopeptide repeat protein</fullName>
    </submittedName>
</protein>
<dbReference type="AlphaFoldDB" id="A0AAU7JCF6"/>
<dbReference type="PANTHER" id="PTHR44858:SF1">
    <property type="entry name" value="UDP-N-ACETYLGLUCOSAMINE--PEPTIDE N-ACETYLGLUCOSAMINYLTRANSFERASE SPINDLY-RELATED"/>
    <property type="match status" value="1"/>
</dbReference>
<gene>
    <name evidence="5" type="ORF">ABEG18_19820</name>
</gene>
<sequence length="187" mass="20280">MSGPLEPLIQNAAGPAPAPRKPDAAPPPRAATLDDLYARLSKSTDESEAKGIVASIQRRWMRSGSDTADLLFVRAMEAADQDQPLAIELLDRAIALQPEWAEAWNKRATIFFMMGDVTRSMADLREVLAREPRHFGALSGLGIILQQNGDRKAAYEVFQKALAINPFLADVKKAVQSLAAEVGGTDL</sequence>
<dbReference type="InterPro" id="IPR019734">
    <property type="entry name" value="TPR_rpt"/>
</dbReference>
<dbReference type="Pfam" id="PF07719">
    <property type="entry name" value="TPR_2"/>
    <property type="match status" value="1"/>
</dbReference>
<evidence type="ECO:0000256" key="4">
    <source>
        <dbReference type="SAM" id="MobiDB-lite"/>
    </source>
</evidence>
<dbReference type="SUPFAM" id="SSF48452">
    <property type="entry name" value="TPR-like"/>
    <property type="match status" value="1"/>
</dbReference>
<dbReference type="EMBL" id="CP157484">
    <property type="protein sequence ID" value="XBO37946.1"/>
    <property type="molecule type" value="Genomic_DNA"/>
</dbReference>
<feature type="compositionally biased region" description="Pro residues" evidence="4">
    <location>
        <begin position="16"/>
        <end position="29"/>
    </location>
</feature>
<evidence type="ECO:0000313" key="5">
    <source>
        <dbReference type="EMBL" id="XBO37946.1"/>
    </source>
</evidence>
<feature type="repeat" description="TPR" evidence="3">
    <location>
        <begin position="135"/>
        <end position="168"/>
    </location>
</feature>
<dbReference type="PANTHER" id="PTHR44858">
    <property type="entry name" value="TETRATRICOPEPTIDE REPEAT PROTEIN 6"/>
    <property type="match status" value="1"/>
</dbReference>
<dbReference type="Pfam" id="PF13432">
    <property type="entry name" value="TPR_16"/>
    <property type="match status" value="1"/>
</dbReference>
<dbReference type="RefSeq" id="WP_406854772.1">
    <property type="nucleotide sequence ID" value="NZ_CP157484.1"/>
</dbReference>
<feature type="repeat" description="TPR" evidence="3">
    <location>
        <begin position="101"/>
        <end position="134"/>
    </location>
</feature>
<accession>A0AAU7JCF6</accession>
<dbReference type="InterPro" id="IPR050498">
    <property type="entry name" value="Ycf3"/>
</dbReference>
<proteinExistence type="predicted"/>
<keyword evidence="1" id="KW-0677">Repeat</keyword>
<evidence type="ECO:0000256" key="2">
    <source>
        <dbReference type="ARBA" id="ARBA00022803"/>
    </source>
</evidence>
<organism evidence="5">
    <name type="scientific">Alsobacter sp. KACC 23698</name>
    <dbReference type="NCBI Taxonomy" id="3149229"/>
    <lineage>
        <taxon>Bacteria</taxon>
        <taxon>Pseudomonadati</taxon>
        <taxon>Pseudomonadota</taxon>
        <taxon>Alphaproteobacteria</taxon>
        <taxon>Hyphomicrobiales</taxon>
        <taxon>Alsobacteraceae</taxon>
        <taxon>Alsobacter</taxon>
    </lineage>
</organism>
<reference evidence="5" key="1">
    <citation type="submission" date="2024-05" db="EMBL/GenBank/DDBJ databases">
        <authorList>
            <person name="Kim S."/>
            <person name="Heo J."/>
            <person name="Choi H."/>
            <person name="Choi Y."/>
            <person name="Kwon S.-W."/>
            <person name="Kim Y."/>
        </authorList>
    </citation>
    <scope>NUCLEOTIDE SEQUENCE</scope>
    <source>
        <strain evidence="5">KACC 23698</strain>
    </source>
</reference>